<dbReference type="InterPro" id="IPR006076">
    <property type="entry name" value="FAD-dep_OxRdtase"/>
</dbReference>
<name>A0ABT8TGD5_9GAMM</name>
<accession>A0ABT8TGD5</accession>
<dbReference type="Gene3D" id="3.30.9.10">
    <property type="entry name" value="D-Amino Acid Oxidase, subunit A, domain 2"/>
    <property type="match status" value="1"/>
</dbReference>
<dbReference type="RefSeq" id="WP_302713877.1">
    <property type="nucleotide sequence ID" value="NZ_JAULRT010000060.1"/>
</dbReference>
<feature type="domain" description="FAD dependent oxidoreductase" evidence="2">
    <location>
        <begin position="12"/>
        <end position="345"/>
    </location>
</feature>
<dbReference type="PROSITE" id="PS51257">
    <property type="entry name" value="PROKAR_LIPOPROTEIN"/>
    <property type="match status" value="1"/>
</dbReference>
<evidence type="ECO:0000256" key="1">
    <source>
        <dbReference type="ARBA" id="ARBA00023002"/>
    </source>
</evidence>
<keyword evidence="4" id="KW-1185">Reference proteome</keyword>
<dbReference type="Gene3D" id="3.50.50.60">
    <property type="entry name" value="FAD/NAD(P)-binding domain"/>
    <property type="match status" value="1"/>
</dbReference>
<dbReference type="GO" id="GO:0016491">
    <property type="term" value="F:oxidoreductase activity"/>
    <property type="evidence" value="ECO:0007669"/>
    <property type="project" value="UniProtKB-KW"/>
</dbReference>
<dbReference type="EC" id="1.-.-.-" evidence="3"/>
<evidence type="ECO:0000313" key="4">
    <source>
        <dbReference type="Proteomes" id="UP001168380"/>
    </source>
</evidence>
<dbReference type="Proteomes" id="UP001168380">
    <property type="component" value="Unassembled WGS sequence"/>
</dbReference>
<dbReference type="InterPro" id="IPR036188">
    <property type="entry name" value="FAD/NAD-bd_sf"/>
</dbReference>
<dbReference type="EMBL" id="JAULRT010000060">
    <property type="protein sequence ID" value="MDO3383146.1"/>
    <property type="molecule type" value="Genomic_DNA"/>
</dbReference>
<protein>
    <submittedName>
        <fullName evidence="3">FAD-dependent oxidoreductase</fullName>
        <ecNumber evidence="3">1.-.-.-</ecNumber>
    </submittedName>
</protein>
<keyword evidence="1 3" id="KW-0560">Oxidoreductase</keyword>
<dbReference type="Pfam" id="PF01266">
    <property type="entry name" value="DAO"/>
    <property type="match status" value="1"/>
</dbReference>
<dbReference type="PANTHER" id="PTHR13847:SF289">
    <property type="entry name" value="GLYCINE OXIDASE"/>
    <property type="match status" value="1"/>
</dbReference>
<gene>
    <name evidence="3" type="ORF">QWI16_13280</name>
</gene>
<organism evidence="3 4">
    <name type="scientific">Gilvimarinus algae</name>
    <dbReference type="NCBI Taxonomy" id="3058037"/>
    <lineage>
        <taxon>Bacteria</taxon>
        <taxon>Pseudomonadati</taxon>
        <taxon>Pseudomonadota</taxon>
        <taxon>Gammaproteobacteria</taxon>
        <taxon>Cellvibrionales</taxon>
        <taxon>Cellvibrionaceae</taxon>
        <taxon>Gilvimarinus</taxon>
    </lineage>
</organism>
<dbReference type="PANTHER" id="PTHR13847">
    <property type="entry name" value="SARCOSINE DEHYDROGENASE-RELATED"/>
    <property type="match status" value="1"/>
</dbReference>
<reference evidence="3" key="1">
    <citation type="submission" date="2023-07" db="EMBL/GenBank/DDBJ databases">
        <title>Gilvimarinus algae sp. nov., isolated from the surface of Kelp.</title>
        <authorList>
            <person name="Sun Y.Y."/>
            <person name="Gong Y."/>
            <person name="Du Z.J."/>
        </authorList>
    </citation>
    <scope>NUCLEOTIDE SEQUENCE</scope>
    <source>
        <strain evidence="3">SDUM040014</strain>
    </source>
</reference>
<proteinExistence type="predicted"/>
<evidence type="ECO:0000259" key="2">
    <source>
        <dbReference type="Pfam" id="PF01266"/>
    </source>
</evidence>
<dbReference type="SUPFAM" id="SSF51905">
    <property type="entry name" value="FAD/NAD(P)-binding domain"/>
    <property type="match status" value="1"/>
</dbReference>
<comment type="caution">
    <text evidence="3">The sequence shown here is derived from an EMBL/GenBank/DDBJ whole genome shotgun (WGS) entry which is preliminary data.</text>
</comment>
<sequence>MRLPTGSQAMKRVAVLGGGIMGCCTALSLARRGASVTLFEQHPRIMGEASRWNEGKIHLGYLYSGSRALETAKKVLTGGLRFRPIVEQLLETSIAPWITPQADNYLVHKNSVVGPDAVWDYCARVTDLVLAHPDVGDYLRGISRGDLRRLAASDIDFDYNPELICQAIRVPEYSIDTNLFADALVRRVLAEPSITVLTGQVVQAVCTEDEKLNRYGVQTDQGPFTGFDVVINALWAGRPSIDKTLMGRTDVSMHHRYRVSAFVECPPDTPPHASAVICAGPFGDIKHYGNGRYYVSWYPAGLLAEGRDAQPPKTPQLSVEGADAVIAKIKGGLKDILPGAARILQQAERAEVQGGWVYAQATGSLEDPKSNLHSRDKLGVLRHGNYISVDTGKFSVAPYLAEAIAEALI</sequence>
<evidence type="ECO:0000313" key="3">
    <source>
        <dbReference type="EMBL" id="MDO3383146.1"/>
    </source>
</evidence>